<evidence type="ECO:0000313" key="2">
    <source>
        <dbReference type="EMBL" id="QMS89211.1"/>
    </source>
</evidence>
<dbReference type="Gene3D" id="2.30.30.40">
    <property type="entry name" value="SH3 Domains"/>
    <property type="match status" value="1"/>
</dbReference>
<dbReference type="Proteomes" id="UP000514713">
    <property type="component" value="Chromosome"/>
</dbReference>
<evidence type="ECO:0008006" key="4">
    <source>
        <dbReference type="Google" id="ProtNLM"/>
    </source>
</evidence>
<evidence type="ECO:0000256" key="1">
    <source>
        <dbReference type="SAM" id="SignalP"/>
    </source>
</evidence>
<keyword evidence="1" id="KW-0732">Signal</keyword>
<protein>
    <recommendedName>
        <fullName evidence="4">SH3 domain-containing protein</fullName>
    </recommendedName>
</protein>
<dbReference type="AlphaFoldDB" id="A0A7D7LF16"/>
<dbReference type="RefSeq" id="WP_181932258.1">
    <property type="nucleotide sequence ID" value="NZ_CP054698.1"/>
</dbReference>
<proteinExistence type="predicted"/>
<dbReference type="KEGG" id="ned:HUN01_17095"/>
<evidence type="ECO:0000313" key="3">
    <source>
        <dbReference type="Proteomes" id="UP000514713"/>
    </source>
</evidence>
<sequence length="138" mass="15181">MKLKTLLITTVVSLASFVATFPVKANISHERVQGINDVSVTSNPSVVNQLNQPYLIARPNWVTLAGGRSKRINLRTRPTISSGTKGYGLGGDRVQNLQCVQDRDRGGRNRNWCRVKFPKSGAIGWIRSDNIIFSDGGE</sequence>
<name>A0A7D7LF16_9NOSO</name>
<dbReference type="EMBL" id="CP054698">
    <property type="protein sequence ID" value="QMS89211.1"/>
    <property type="molecule type" value="Genomic_DNA"/>
</dbReference>
<accession>A0A7D7LF16</accession>
<gene>
    <name evidence="2" type="ORF">HUN01_17095</name>
</gene>
<feature type="chain" id="PRO_5029020292" description="SH3 domain-containing protein" evidence="1">
    <location>
        <begin position="26"/>
        <end position="138"/>
    </location>
</feature>
<feature type="signal peptide" evidence="1">
    <location>
        <begin position="1"/>
        <end position="25"/>
    </location>
</feature>
<organism evidence="2 3">
    <name type="scientific">Nostoc edaphicum CCNP1411</name>
    <dbReference type="NCBI Taxonomy" id="1472755"/>
    <lineage>
        <taxon>Bacteria</taxon>
        <taxon>Bacillati</taxon>
        <taxon>Cyanobacteriota</taxon>
        <taxon>Cyanophyceae</taxon>
        <taxon>Nostocales</taxon>
        <taxon>Nostocaceae</taxon>
        <taxon>Nostoc</taxon>
    </lineage>
</organism>
<keyword evidence="3" id="KW-1185">Reference proteome</keyword>
<reference evidence="3" key="1">
    <citation type="submission" date="2020-06" db="EMBL/GenBank/DDBJ databases">
        <title>Nostoc edaphicum CCNP1411 genome.</title>
        <authorList>
            <person name="Fidor A."/>
            <person name="Grabski M."/>
            <person name="Gawor J."/>
            <person name="Gromadka R."/>
            <person name="Wegrzyn G."/>
            <person name="Mazur-Marzec H."/>
        </authorList>
    </citation>
    <scope>NUCLEOTIDE SEQUENCE [LARGE SCALE GENOMIC DNA]</scope>
    <source>
        <strain evidence="3">CCNP1411</strain>
    </source>
</reference>